<name>A0ABN9XDZ4_9DINO</name>
<dbReference type="PROSITE" id="PS51767">
    <property type="entry name" value="PEPTIDASE_A1"/>
    <property type="match status" value="1"/>
</dbReference>
<accession>A0ABN9XDZ4</accession>
<keyword evidence="3" id="KW-1185">Reference proteome</keyword>
<dbReference type="Proteomes" id="UP001189429">
    <property type="component" value="Unassembled WGS sequence"/>
</dbReference>
<gene>
    <name evidence="2" type="ORF">PCOR1329_LOCUS75891</name>
</gene>
<comment type="caution">
    <text evidence="2">The sequence shown here is derived from an EMBL/GenBank/DDBJ whole genome shotgun (WGS) entry which is preliminary data.</text>
</comment>
<dbReference type="InterPro" id="IPR033121">
    <property type="entry name" value="PEPTIDASE_A1"/>
</dbReference>
<dbReference type="EMBL" id="CAUYUJ010020392">
    <property type="protein sequence ID" value="CAK0897835.1"/>
    <property type="molecule type" value="Genomic_DNA"/>
</dbReference>
<reference evidence="2" key="1">
    <citation type="submission" date="2023-10" db="EMBL/GenBank/DDBJ databases">
        <authorList>
            <person name="Chen Y."/>
            <person name="Shah S."/>
            <person name="Dougan E. K."/>
            <person name="Thang M."/>
            <person name="Chan C."/>
        </authorList>
    </citation>
    <scope>NUCLEOTIDE SEQUENCE [LARGE SCALE GENOMIC DNA]</scope>
</reference>
<sequence>MGPPDQVARLLDAIGSNSTPLPSLSFRFAAAAGSTFDAELRPEDYCQGVGKVCVVGIQPMQLPAAVGPMWVLGQTALRRYYSVYDAQRWRVGLGLAKHAAARRSPAAPAEAAETGAEACEDCKIKHNRACRLGPTASPKGERTSGVAS</sequence>
<dbReference type="SUPFAM" id="SSF50630">
    <property type="entry name" value="Acid proteases"/>
    <property type="match status" value="1"/>
</dbReference>
<feature type="domain" description="Peptidase A1" evidence="1">
    <location>
        <begin position="1"/>
        <end position="94"/>
    </location>
</feature>
<proteinExistence type="predicted"/>
<organism evidence="2 3">
    <name type="scientific">Prorocentrum cordatum</name>
    <dbReference type="NCBI Taxonomy" id="2364126"/>
    <lineage>
        <taxon>Eukaryota</taxon>
        <taxon>Sar</taxon>
        <taxon>Alveolata</taxon>
        <taxon>Dinophyceae</taxon>
        <taxon>Prorocentrales</taxon>
        <taxon>Prorocentraceae</taxon>
        <taxon>Prorocentrum</taxon>
    </lineage>
</organism>
<protein>
    <recommendedName>
        <fullName evidence="1">Peptidase A1 domain-containing protein</fullName>
    </recommendedName>
</protein>
<dbReference type="InterPro" id="IPR021109">
    <property type="entry name" value="Peptidase_aspartic_dom_sf"/>
</dbReference>
<evidence type="ECO:0000259" key="1">
    <source>
        <dbReference type="PROSITE" id="PS51767"/>
    </source>
</evidence>
<evidence type="ECO:0000313" key="3">
    <source>
        <dbReference type="Proteomes" id="UP001189429"/>
    </source>
</evidence>
<dbReference type="Pfam" id="PF00026">
    <property type="entry name" value="Asp"/>
    <property type="match status" value="1"/>
</dbReference>
<dbReference type="Gene3D" id="2.40.70.10">
    <property type="entry name" value="Acid Proteases"/>
    <property type="match status" value="1"/>
</dbReference>
<evidence type="ECO:0000313" key="2">
    <source>
        <dbReference type="EMBL" id="CAK0897835.1"/>
    </source>
</evidence>